<dbReference type="AlphaFoldDB" id="A0A915D8J5"/>
<reference evidence="2" key="1">
    <citation type="submission" date="2022-11" db="UniProtKB">
        <authorList>
            <consortium name="WormBaseParasite"/>
        </authorList>
    </citation>
    <scope>IDENTIFICATION</scope>
</reference>
<sequence length="302" mass="33825">MDQSDPGKLLANVFEDCIGNTSFSKLFVLNTILQACTYCSDTSQILLDTESAVTSEEGIEIAEASVDLLERLNVLTEMCTAECVVLDYLFDCTDISNALTYLLQTTCSIGNFSSQLQQFSCALFKVIQPISSSHITDSELMQEICRLCLQSIEWMNPQIMEICFEVLDNFCTNPSSPIYLNSVRDCFCSNESLPGIVDFVFKNSLRPKLLENLWKLLTSIICSKSDAEKSLYSHKLVQLYLPVLTDNVFNKDSNRFNDLATIPLLSYSKILMCSFDLYGQSLLASLPNGCLTTSENTYTRIN</sequence>
<evidence type="ECO:0000313" key="2">
    <source>
        <dbReference type="WBParaSite" id="jg17268"/>
    </source>
</evidence>
<accession>A0A915D8J5</accession>
<protein>
    <submittedName>
        <fullName evidence="2">MMS19 nucleotide excision repair protein</fullName>
    </submittedName>
</protein>
<evidence type="ECO:0000313" key="1">
    <source>
        <dbReference type="Proteomes" id="UP000887574"/>
    </source>
</evidence>
<dbReference type="Proteomes" id="UP000887574">
    <property type="component" value="Unplaced"/>
</dbReference>
<dbReference type="WBParaSite" id="jg17268">
    <property type="protein sequence ID" value="jg17268"/>
    <property type="gene ID" value="jg17268"/>
</dbReference>
<name>A0A915D8J5_9BILA</name>
<organism evidence="1 2">
    <name type="scientific">Ditylenchus dipsaci</name>
    <dbReference type="NCBI Taxonomy" id="166011"/>
    <lineage>
        <taxon>Eukaryota</taxon>
        <taxon>Metazoa</taxon>
        <taxon>Ecdysozoa</taxon>
        <taxon>Nematoda</taxon>
        <taxon>Chromadorea</taxon>
        <taxon>Rhabditida</taxon>
        <taxon>Tylenchina</taxon>
        <taxon>Tylenchomorpha</taxon>
        <taxon>Sphaerularioidea</taxon>
        <taxon>Anguinidae</taxon>
        <taxon>Anguininae</taxon>
        <taxon>Ditylenchus</taxon>
    </lineage>
</organism>
<proteinExistence type="predicted"/>
<keyword evidence="1" id="KW-1185">Reference proteome</keyword>